<sequence length="88" mass="9773">MNVVVDALSRLSMGSIAHIEEGKKELVRDVHRFTRLGVRLVDSNEGDVIIQNGSESSFVSYVKAKIGVDLILVELKEIVLKKFVEAFS</sequence>
<dbReference type="Proteomes" id="UP001234989">
    <property type="component" value="Chromosome 1"/>
</dbReference>
<protein>
    <submittedName>
        <fullName evidence="1">Uncharacterized protein</fullName>
    </submittedName>
</protein>
<reference evidence="1" key="1">
    <citation type="submission" date="2023-08" db="EMBL/GenBank/DDBJ databases">
        <title>A de novo genome assembly of Solanum verrucosum Schlechtendal, a Mexican diploid species geographically isolated from the other diploid A-genome species in potato relatives.</title>
        <authorList>
            <person name="Hosaka K."/>
        </authorList>
    </citation>
    <scope>NUCLEOTIDE SEQUENCE</scope>
    <source>
        <tissue evidence="1">Young leaves</tissue>
    </source>
</reference>
<evidence type="ECO:0000313" key="2">
    <source>
        <dbReference type="Proteomes" id="UP001234989"/>
    </source>
</evidence>
<dbReference type="EMBL" id="CP133612">
    <property type="protein sequence ID" value="WMV07977.1"/>
    <property type="molecule type" value="Genomic_DNA"/>
</dbReference>
<dbReference type="AlphaFoldDB" id="A0AAF0PNI4"/>
<name>A0AAF0PNI4_SOLVR</name>
<proteinExistence type="predicted"/>
<evidence type="ECO:0000313" key="1">
    <source>
        <dbReference type="EMBL" id="WMV07977.1"/>
    </source>
</evidence>
<gene>
    <name evidence="1" type="ORF">MTR67_001362</name>
</gene>
<accession>A0AAF0PNI4</accession>
<organism evidence="1 2">
    <name type="scientific">Solanum verrucosum</name>
    <dbReference type="NCBI Taxonomy" id="315347"/>
    <lineage>
        <taxon>Eukaryota</taxon>
        <taxon>Viridiplantae</taxon>
        <taxon>Streptophyta</taxon>
        <taxon>Embryophyta</taxon>
        <taxon>Tracheophyta</taxon>
        <taxon>Spermatophyta</taxon>
        <taxon>Magnoliopsida</taxon>
        <taxon>eudicotyledons</taxon>
        <taxon>Gunneridae</taxon>
        <taxon>Pentapetalae</taxon>
        <taxon>asterids</taxon>
        <taxon>lamiids</taxon>
        <taxon>Solanales</taxon>
        <taxon>Solanaceae</taxon>
        <taxon>Solanoideae</taxon>
        <taxon>Solaneae</taxon>
        <taxon>Solanum</taxon>
    </lineage>
</organism>
<keyword evidence="2" id="KW-1185">Reference proteome</keyword>